<sequence>MAMLKHISRRVSRMRSDMFRSSFRTTVLVAIAAVGVAASPGVAQARQAEAASAATGRSVVAGLGHFVYDEPNTVGHRIWFGVYAVAAADGSARGQFLYRHEQADGTLAAQGRADVTCLKVTGNVALFTAIVPEGQGTAKNHGFYVKIIDGGRGPDQIVDAQATNGTERPPTGCLDPETDLPPGSPSRSRYPILVGGYAVHAAGQSRAGAEVSLAERRDRP</sequence>
<proteinExistence type="predicted"/>
<evidence type="ECO:0000256" key="1">
    <source>
        <dbReference type="SAM" id="MobiDB-lite"/>
    </source>
</evidence>
<dbReference type="AlphaFoldDB" id="A0A318NK31"/>
<keyword evidence="3" id="KW-1185">Reference proteome</keyword>
<gene>
    <name evidence="2" type="ORF">C7C45_11555</name>
</gene>
<evidence type="ECO:0000313" key="2">
    <source>
        <dbReference type="EMBL" id="PYC71056.1"/>
    </source>
</evidence>
<accession>A0A318NK31</accession>
<dbReference type="Proteomes" id="UP000248333">
    <property type="component" value="Unassembled WGS sequence"/>
</dbReference>
<dbReference type="EMBL" id="PYBV01000014">
    <property type="protein sequence ID" value="PYC71056.1"/>
    <property type="molecule type" value="Genomic_DNA"/>
</dbReference>
<comment type="caution">
    <text evidence="2">The sequence shown here is derived from an EMBL/GenBank/DDBJ whole genome shotgun (WGS) entry which is preliminary data.</text>
</comment>
<reference evidence="2 3" key="1">
    <citation type="submission" date="2018-03" db="EMBL/GenBank/DDBJ databases">
        <title>Bioinformatic expansion and discovery of thiopeptide antibiotics.</title>
        <authorList>
            <person name="Schwalen C.J."/>
            <person name="Hudson G.A."/>
            <person name="Mitchell D.A."/>
        </authorList>
    </citation>
    <scope>NUCLEOTIDE SEQUENCE [LARGE SCALE GENOMIC DNA]</scope>
    <source>
        <strain evidence="2 3">NRRL 8041</strain>
    </source>
</reference>
<evidence type="ECO:0000313" key="3">
    <source>
        <dbReference type="Proteomes" id="UP000248333"/>
    </source>
</evidence>
<organism evidence="2 3">
    <name type="scientific">Micromonospora arborensis</name>
    <dbReference type="NCBI Taxonomy" id="2116518"/>
    <lineage>
        <taxon>Bacteria</taxon>
        <taxon>Bacillati</taxon>
        <taxon>Actinomycetota</taxon>
        <taxon>Actinomycetes</taxon>
        <taxon>Micromonosporales</taxon>
        <taxon>Micromonosporaceae</taxon>
        <taxon>Micromonospora</taxon>
    </lineage>
</organism>
<feature type="region of interest" description="Disordered" evidence="1">
    <location>
        <begin position="162"/>
        <end position="189"/>
    </location>
</feature>
<protein>
    <submittedName>
        <fullName evidence="2">Uncharacterized protein</fullName>
    </submittedName>
</protein>
<name>A0A318NK31_9ACTN</name>